<evidence type="ECO:0000259" key="5">
    <source>
        <dbReference type="Pfam" id="PF08479"/>
    </source>
</evidence>
<sequence>MQRLTGAIVFSGQSGTEAPAGSETIEITLSGVDLQDGLRQMAKENAAFEARLTRGRIPVSELFEATADLEAAYANAGYVLARVVLPQQTLNNGGRLKVTVVNGFIEAIDSTNVAPNIRARLELLTAPLVDQPGLTRAELESQLLLAGDMPGVALQSALAAGELEGGAVIALDPEFRPFTGFIGFGNPYGEDLGGNSLNMGFEINSPFKFGETFYARLSGAPGAMETSDPRNRIFAIGAVVPLGYSGLTINVEATQSETNPDVAFFPTQSTFERNAVRLAYPFIRSLDLNVSGLFALDMQTDQQSLRSGPQIYEDRLSILRLGGTVSKIHDSGATSFLGLTVSQGIDAFGARVEGDAGYAPSRAGANAIFTKLNGAFSYLSNLSESVMVAVYGRFQTSFGDPLPTSEQFSLVGPTELSAFDSGELRGDSGWVLHAEVSTLRQVSLGETPLLASPYLFAGFGQAFTERPTFYEQSRVNAFVYGVGTDLFTVNESNFRSDSLRIEFGRGSRDDGKPDDYRFSITANSRF</sequence>
<evidence type="ECO:0000256" key="2">
    <source>
        <dbReference type="ARBA" id="ARBA00022692"/>
    </source>
</evidence>
<keyword evidence="7" id="KW-1185">Reference proteome</keyword>
<dbReference type="Pfam" id="PF03865">
    <property type="entry name" value="ShlB"/>
    <property type="match status" value="1"/>
</dbReference>
<dbReference type="AlphaFoldDB" id="A0A126V6R4"/>
<dbReference type="GO" id="GO:0098046">
    <property type="term" value="C:type V protein secretion system complex"/>
    <property type="evidence" value="ECO:0007669"/>
    <property type="project" value="TreeGrafter"/>
</dbReference>
<gene>
    <name evidence="6" type="ORF">RC74_13445</name>
</gene>
<dbReference type="GO" id="GO:0008320">
    <property type="term" value="F:protein transmembrane transporter activity"/>
    <property type="evidence" value="ECO:0007669"/>
    <property type="project" value="TreeGrafter"/>
</dbReference>
<dbReference type="Gene3D" id="2.40.160.50">
    <property type="entry name" value="membrane protein fhac: a member of the omp85/tpsb transporter family"/>
    <property type="match status" value="1"/>
</dbReference>
<dbReference type="KEGG" id="hat:RC74_13445"/>
<dbReference type="InterPro" id="IPR005565">
    <property type="entry name" value="Hemolysn_activator_HlyB_C"/>
</dbReference>
<dbReference type="InterPro" id="IPR013686">
    <property type="entry name" value="Polypept-transport_assoc_ShlB"/>
</dbReference>
<evidence type="ECO:0000313" key="7">
    <source>
        <dbReference type="Proteomes" id="UP000070371"/>
    </source>
</evidence>
<accession>A0A126V6R4</accession>
<evidence type="ECO:0000256" key="3">
    <source>
        <dbReference type="ARBA" id="ARBA00023237"/>
    </source>
</evidence>
<keyword evidence="2" id="KW-0812">Transmembrane</keyword>
<proteinExistence type="predicted"/>
<evidence type="ECO:0000256" key="1">
    <source>
        <dbReference type="ARBA" id="ARBA00022452"/>
    </source>
</evidence>
<evidence type="ECO:0008006" key="8">
    <source>
        <dbReference type="Google" id="ProtNLM"/>
    </source>
</evidence>
<feature type="domain" description="Haemolysin activator HlyB C-terminal" evidence="4">
    <location>
        <begin position="176"/>
        <end position="467"/>
    </location>
</feature>
<keyword evidence="1" id="KW-1134">Transmembrane beta strand</keyword>
<dbReference type="STRING" id="1579316.RC74_13445"/>
<evidence type="ECO:0000259" key="4">
    <source>
        <dbReference type="Pfam" id="PF03865"/>
    </source>
</evidence>
<organism evidence="6 7">
    <name type="scientific">Falsihalocynthiibacter arcticus</name>
    <dbReference type="NCBI Taxonomy" id="1579316"/>
    <lineage>
        <taxon>Bacteria</taxon>
        <taxon>Pseudomonadati</taxon>
        <taxon>Pseudomonadota</taxon>
        <taxon>Alphaproteobacteria</taxon>
        <taxon>Rhodobacterales</taxon>
        <taxon>Roseobacteraceae</taxon>
        <taxon>Falsihalocynthiibacter</taxon>
    </lineage>
</organism>
<keyword evidence="1" id="KW-0472">Membrane</keyword>
<dbReference type="EMBL" id="CP014327">
    <property type="protein sequence ID" value="AML53665.1"/>
    <property type="molecule type" value="Genomic_DNA"/>
</dbReference>
<name>A0A126V6R4_9RHOB</name>
<protein>
    <recommendedName>
        <fullName evidence="8">POTRA domain-containing protein</fullName>
    </recommendedName>
</protein>
<feature type="domain" description="Polypeptide-transport-associated ShlB-type" evidence="5">
    <location>
        <begin position="57"/>
        <end position="103"/>
    </location>
</feature>
<keyword evidence="3" id="KW-0998">Cell outer membrane</keyword>
<reference evidence="6 7" key="1">
    <citation type="submission" date="2016-02" db="EMBL/GenBank/DDBJ databases">
        <title>Complete genome sequence of Halocynthiibacter arcticus PAMC 20958t from arctic marine sediment.</title>
        <authorList>
            <person name="Lee Y.M."/>
            <person name="Baek K."/>
            <person name="Lee H.K."/>
            <person name="Shin S.C."/>
        </authorList>
    </citation>
    <scope>NUCLEOTIDE SEQUENCE [LARGE SCALE GENOMIC DNA]</scope>
    <source>
        <strain evidence="6">PAMC 20958</strain>
    </source>
</reference>
<dbReference type="PANTHER" id="PTHR34597:SF6">
    <property type="entry name" value="BLR6126 PROTEIN"/>
    <property type="match status" value="1"/>
</dbReference>
<dbReference type="PANTHER" id="PTHR34597">
    <property type="entry name" value="SLR1661 PROTEIN"/>
    <property type="match status" value="1"/>
</dbReference>
<evidence type="ECO:0000313" key="6">
    <source>
        <dbReference type="EMBL" id="AML53665.1"/>
    </source>
</evidence>
<dbReference type="Pfam" id="PF08479">
    <property type="entry name" value="POTRA_2"/>
    <property type="match status" value="1"/>
</dbReference>
<dbReference type="GO" id="GO:0046819">
    <property type="term" value="P:protein secretion by the type V secretion system"/>
    <property type="evidence" value="ECO:0007669"/>
    <property type="project" value="TreeGrafter"/>
</dbReference>
<dbReference type="Gene3D" id="3.10.20.310">
    <property type="entry name" value="membrane protein fhac"/>
    <property type="match status" value="1"/>
</dbReference>
<dbReference type="InterPro" id="IPR051544">
    <property type="entry name" value="TPS_OM_transporter"/>
</dbReference>
<dbReference type="Proteomes" id="UP000070371">
    <property type="component" value="Chromosome"/>
</dbReference>